<name>A0A2Z3HNH8_9CAUL</name>
<keyword evidence="10" id="KW-1185">Reference proteome</keyword>
<gene>
    <name evidence="6 9" type="primary">rsmI</name>
    <name evidence="9" type="ORF">HYN04_00095</name>
</gene>
<keyword evidence="5 6" id="KW-0949">S-adenosyl-L-methionine</keyword>
<dbReference type="AlphaFoldDB" id="A0A2Z3HNH8"/>
<comment type="similarity">
    <text evidence="6">Belongs to the methyltransferase superfamily. RsmI family.</text>
</comment>
<dbReference type="RefSeq" id="WP_110448864.1">
    <property type="nucleotide sequence ID" value="NZ_CP029479.1"/>
</dbReference>
<organism evidence="9 10">
    <name type="scientific">Phenylobacterium parvum</name>
    <dbReference type="NCBI Taxonomy" id="2201350"/>
    <lineage>
        <taxon>Bacteria</taxon>
        <taxon>Pseudomonadati</taxon>
        <taxon>Pseudomonadota</taxon>
        <taxon>Alphaproteobacteria</taxon>
        <taxon>Caulobacterales</taxon>
        <taxon>Caulobacteraceae</taxon>
        <taxon>Phenylobacterium</taxon>
    </lineage>
</organism>
<dbReference type="PANTHER" id="PTHR46111">
    <property type="entry name" value="RIBOSOMAL RNA SMALL SUBUNIT METHYLTRANSFERASE I"/>
    <property type="match status" value="1"/>
</dbReference>
<protein>
    <recommendedName>
        <fullName evidence="6">Ribosomal RNA small subunit methyltransferase I</fullName>
        <ecNumber evidence="6">2.1.1.198</ecNumber>
    </recommendedName>
    <alternativeName>
        <fullName evidence="6">16S rRNA 2'-O-ribose C1402 methyltransferase</fullName>
    </alternativeName>
    <alternativeName>
        <fullName evidence="6">rRNA (cytidine-2'-O-)-methyltransferase RsmI</fullName>
    </alternativeName>
</protein>
<evidence type="ECO:0000259" key="8">
    <source>
        <dbReference type="Pfam" id="PF23016"/>
    </source>
</evidence>
<evidence type="ECO:0000313" key="9">
    <source>
        <dbReference type="EMBL" id="AWM76295.1"/>
    </source>
</evidence>
<evidence type="ECO:0000256" key="4">
    <source>
        <dbReference type="ARBA" id="ARBA00022679"/>
    </source>
</evidence>
<accession>A0A2Z3HNH8</accession>
<dbReference type="Pfam" id="PF23016">
    <property type="entry name" value="RsmI_C"/>
    <property type="match status" value="1"/>
</dbReference>
<evidence type="ECO:0000256" key="6">
    <source>
        <dbReference type="HAMAP-Rule" id="MF_01877"/>
    </source>
</evidence>
<sequence length="289" mass="29915">MSRRPPPPPLSDAPLAPGLYLVATPIGNLRDITLRALDILSAADLVLAEDTRVTGKLLAAYGLSKPMARYDEHAGGRTAPRALALLEQGGRVALASDAGTPLVSDPGFPLVREAIARGLPVFAAPGPSAALAALTVSGLPAERFLFAGFLSPKSAARRRELAELAGVRATLILFEGGSRLKASLTDMAEVLGPRPAAVARELTKLHETLVRGPLDALAADPALDHPLGEVVIVIAPGREEAATADDADAALAEALTRLSPGEAASEVARALGLPRRELYRRALDLKGAG</sequence>
<dbReference type="FunFam" id="3.30.950.10:FF:000002">
    <property type="entry name" value="Ribosomal RNA small subunit methyltransferase I"/>
    <property type="match status" value="1"/>
</dbReference>
<keyword evidence="4 6" id="KW-0808">Transferase</keyword>
<evidence type="ECO:0000256" key="5">
    <source>
        <dbReference type="ARBA" id="ARBA00022691"/>
    </source>
</evidence>
<dbReference type="Gene3D" id="3.30.950.10">
    <property type="entry name" value="Methyltransferase, Cobalt-precorrin-4 Transmethylase, Domain 2"/>
    <property type="match status" value="1"/>
</dbReference>
<dbReference type="GO" id="GO:0070677">
    <property type="term" value="F:rRNA (cytosine-2'-O-)-methyltransferase activity"/>
    <property type="evidence" value="ECO:0007669"/>
    <property type="project" value="UniProtKB-UniRule"/>
</dbReference>
<dbReference type="CDD" id="cd11648">
    <property type="entry name" value="RsmI"/>
    <property type="match status" value="1"/>
</dbReference>
<dbReference type="Proteomes" id="UP000247763">
    <property type="component" value="Chromosome"/>
</dbReference>
<dbReference type="InterPro" id="IPR053910">
    <property type="entry name" value="RsmI_HTH"/>
</dbReference>
<dbReference type="Gene3D" id="3.40.1010.10">
    <property type="entry name" value="Cobalt-precorrin-4 Transmethylase, Domain 1"/>
    <property type="match status" value="1"/>
</dbReference>
<dbReference type="PANTHER" id="PTHR46111:SF1">
    <property type="entry name" value="RIBOSOMAL RNA SMALL SUBUNIT METHYLTRANSFERASE I"/>
    <property type="match status" value="1"/>
</dbReference>
<evidence type="ECO:0000256" key="3">
    <source>
        <dbReference type="ARBA" id="ARBA00022603"/>
    </source>
</evidence>
<dbReference type="InterPro" id="IPR014777">
    <property type="entry name" value="4pyrrole_Mease_sub1"/>
</dbReference>
<comment type="function">
    <text evidence="6">Catalyzes the 2'-O-methylation of the ribose of cytidine 1402 (C1402) in 16S rRNA.</text>
</comment>
<dbReference type="PIRSF" id="PIRSF005917">
    <property type="entry name" value="MTase_YraL"/>
    <property type="match status" value="1"/>
</dbReference>
<comment type="subcellular location">
    <subcellularLocation>
        <location evidence="6">Cytoplasm</location>
    </subcellularLocation>
</comment>
<evidence type="ECO:0000256" key="1">
    <source>
        <dbReference type="ARBA" id="ARBA00022490"/>
    </source>
</evidence>
<dbReference type="InterPro" id="IPR035996">
    <property type="entry name" value="4pyrrol_Methylase_sf"/>
</dbReference>
<dbReference type="InterPro" id="IPR018063">
    <property type="entry name" value="SAM_MeTrfase_RsmI_CS"/>
</dbReference>
<evidence type="ECO:0000259" key="7">
    <source>
        <dbReference type="Pfam" id="PF00590"/>
    </source>
</evidence>
<keyword evidence="3 6" id="KW-0489">Methyltransferase</keyword>
<keyword evidence="2 6" id="KW-0698">rRNA processing</keyword>
<dbReference type="PROSITE" id="PS01296">
    <property type="entry name" value="RSMI"/>
    <property type="match status" value="1"/>
</dbReference>
<dbReference type="HAMAP" id="MF_01877">
    <property type="entry name" value="16SrRNA_methyltr_I"/>
    <property type="match status" value="1"/>
</dbReference>
<reference evidence="10" key="1">
    <citation type="submission" date="2018-05" db="EMBL/GenBank/DDBJ databases">
        <title>Genome sequencing of Phenylobacterium sp. HYN0004.</title>
        <authorList>
            <person name="Yi H."/>
            <person name="Baek C."/>
        </authorList>
    </citation>
    <scope>NUCLEOTIDE SEQUENCE [LARGE SCALE GENOMIC DNA]</scope>
    <source>
        <strain evidence="10">HYN0004</strain>
    </source>
</reference>
<proteinExistence type="inferred from homology"/>
<evidence type="ECO:0000256" key="2">
    <source>
        <dbReference type="ARBA" id="ARBA00022552"/>
    </source>
</evidence>
<evidence type="ECO:0000313" key="10">
    <source>
        <dbReference type="Proteomes" id="UP000247763"/>
    </source>
</evidence>
<dbReference type="InterPro" id="IPR008189">
    <property type="entry name" value="rRNA_ssu_MeTfrase_I"/>
</dbReference>
<dbReference type="InterPro" id="IPR000878">
    <property type="entry name" value="4pyrrol_Mease"/>
</dbReference>
<dbReference type="Pfam" id="PF00590">
    <property type="entry name" value="TP_methylase"/>
    <property type="match status" value="1"/>
</dbReference>
<keyword evidence="1 6" id="KW-0963">Cytoplasm</keyword>
<dbReference type="KEGG" id="phb:HYN04_00095"/>
<dbReference type="EC" id="2.1.1.198" evidence="6"/>
<feature type="domain" description="RsmI HTH" evidence="8">
    <location>
        <begin position="242"/>
        <end position="286"/>
    </location>
</feature>
<feature type="domain" description="Tetrapyrrole methylase" evidence="7">
    <location>
        <begin position="19"/>
        <end position="217"/>
    </location>
</feature>
<dbReference type="InterPro" id="IPR014776">
    <property type="entry name" value="4pyrrole_Mease_sub2"/>
</dbReference>
<dbReference type="EMBL" id="CP029479">
    <property type="protein sequence ID" value="AWM76295.1"/>
    <property type="molecule type" value="Genomic_DNA"/>
</dbReference>
<comment type="catalytic activity">
    <reaction evidence="6">
        <text>cytidine(1402) in 16S rRNA + S-adenosyl-L-methionine = 2'-O-methylcytidine(1402) in 16S rRNA + S-adenosyl-L-homocysteine + H(+)</text>
        <dbReference type="Rhea" id="RHEA:42924"/>
        <dbReference type="Rhea" id="RHEA-COMP:10285"/>
        <dbReference type="Rhea" id="RHEA-COMP:10286"/>
        <dbReference type="ChEBI" id="CHEBI:15378"/>
        <dbReference type="ChEBI" id="CHEBI:57856"/>
        <dbReference type="ChEBI" id="CHEBI:59789"/>
        <dbReference type="ChEBI" id="CHEBI:74495"/>
        <dbReference type="ChEBI" id="CHEBI:82748"/>
        <dbReference type="EC" id="2.1.1.198"/>
    </reaction>
</comment>
<dbReference type="GO" id="GO:0005737">
    <property type="term" value="C:cytoplasm"/>
    <property type="evidence" value="ECO:0007669"/>
    <property type="project" value="UniProtKB-SubCell"/>
</dbReference>
<dbReference type="NCBIfam" id="TIGR00096">
    <property type="entry name" value="16S rRNA (cytidine(1402)-2'-O)-methyltransferase"/>
    <property type="match status" value="1"/>
</dbReference>
<dbReference type="SUPFAM" id="SSF53790">
    <property type="entry name" value="Tetrapyrrole methylase"/>
    <property type="match status" value="1"/>
</dbReference>
<dbReference type="OrthoDB" id="9809084at2"/>